<keyword evidence="11" id="KW-0239">DNA-directed DNA polymerase</keyword>
<comment type="caution">
    <text evidence="16">The sequence shown here is derived from an EMBL/GenBank/DDBJ whole genome shotgun (WGS) entry which is preliminary data.</text>
</comment>
<dbReference type="SUPFAM" id="SSF52540">
    <property type="entry name" value="P-loop containing nucleoside triphosphate hydrolases"/>
    <property type="match status" value="1"/>
</dbReference>
<comment type="subcellular location">
    <subcellularLocation>
        <location evidence="1">Membrane</location>
        <topology evidence="1">Multi-pass membrane protein</topology>
    </subcellularLocation>
</comment>
<evidence type="ECO:0000256" key="14">
    <source>
        <dbReference type="SAM" id="Phobius"/>
    </source>
</evidence>
<accession>A0AAN9HSY5</accession>
<dbReference type="InterPro" id="IPR042087">
    <property type="entry name" value="DNA_pol_B_thumb"/>
</dbReference>
<dbReference type="FunFam" id="3.30.200.20:FF:000180">
    <property type="entry name" value="serine/threonine-protein kinase STY46-like"/>
    <property type="match status" value="1"/>
</dbReference>
<organism evidence="16 17">
    <name type="scientific">Crotalaria pallida</name>
    <name type="common">Smooth rattlebox</name>
    <name type="synonym">Crotalaria striata</name>
    <dbReference type="NCBI Taxonomy" id="3830"/>
    <lineage>
        <taxon>Eukaryota</taxon>
        <taxon>Viridiplantae</taxon>
        <taxon>Streptophyta</taxon>
        <taxon>Embryophyta</taxon>
        <taxon>Tracheophyta</taxon>
        <taxon>Spermatophyta</taxon>
        <taxon>Magnoliopsida</taxon>
        <taxon>eudicotyledons</taxon>
        <taxon>Gunneridae</taxon>
        <taxon>Pentapetalae</taxon>
        <taxon>rosids</taxon>
        <taxon>fabids</taxon>
        <taxon>Fabales</taxon>
        <taxon>Fabaceae</taxon>
        <taxon>Papilionoideae</taxon>
        <taxon>50 kb inversion clade</taxon>
        <taxon>genistoids sensu lato</taxon>
        <taxon>core genistoids</taxon>
        <taxon>Crotalarieae</taxon>
        <taxon>Crotalaria</taxon>
    </lineage>
</organism>
<keyword evidence="10" id="KW-0067">ATP-binding</keyword>
<evidence type="ECO:0000256" key="10">
    <source>
        <dbReference type="ARBA" id="ARBA00022840"/>
    </source>
</evidence>
<keyword evidence="5" id="KW-0808">Transferase</keyword>
<dbReference type="AlphaFoldDB" id="A0AAN9HSY5"/>
<dbReference type="Gene3D" id="1.10.510.10">
    <property type="entry name" value="Transferase(Phosphotransferase) domain 1"/>
    <property type="match status" value="1"/>
</dbReference>
<evidence type="ECO:0000256" key="5">
    <source>
        <dbReference type="ARBA" id="ARBA00022679"/>
    </source>
</evidence>
<evidence type="ECO:0000256" key="13">
    <source>
        <dbReference type="ARBA" id="ARBA00023136"/>
    </source>
</evidence>
<dbReference type="GO" id="GO:0005524">
    <property type="term" value="F:ATP binding"/>
    <property type="evidence" value="ECO:0007669"/>
    <property type="project" value="UniProtKB-KW"/>
</dbReference>
<keyword evidence="7" id="KW-0548">Nucleotidyltransferase</keyword>
<reference evidence="16 17" key="1">
    <citation type="submission" date="2024-01" db="EMBL/GenBank/DDBJ databases">
        <title>The genomes of 5 underutilized Papilionoideae crops provide insights into root nodulation and disease resistanc.</title>
        <authorList>
            <person name="Yuan L."/>
        </authorList>
    </citation>
    <scope>NUCLEOTIDE SEQUENCE [LARGE SCALE GENOMIC DNA]</scope>
    <source>
        <strain evidence="16">ZHUSHIDOU_FW_LH</strain>
        <tissue evidence="16">Leaf</tissue>
    </source>
</reference>
<dbReference type="InterPro" id="IPR011009">
    <property type="entry name" value="Kinase-like_dom_sf"/>
</dbReference>
<dbReference type="InterPro" id="IPR027417">
    <property type="entry name" value="P-loop_NTPase"/>
</dbReference>
<dbReference type="InterPro" id="IPR013525">
    <property type="entry name" value="ABC2_TM"/>
</dbReference>
<evidence type="ECO:0000256" key="3">
    <source>
        <dbReference type="ARBA" id="ARBA00012417"/>
    </source>
</evidence>
<dbReference type="Pfam" id="PF01061">
    <property type="entry name" value="ABC2_membrane"/>
    <property type="match status" value="1"/>
</dbReference>
<dbReference type="GO" id="GO:0140359">
    <property type="term" value="F:ABC-type transporter activity"/>
    <property type="evidence" value="ECO:0007669"/>
    <property type="project" value="InterPro"/>
</dbReference>
<dbReference type="InterPro" id="IPR001245">
    <property type="entry name" value="Ser-Thr/Tyr_kinase_cat_dom"/>
</dbReference>
<feature type="domain" description="Protein kinase" evidence="15">
    <location>
        <begin position="283"/>
        <end position="501"/>
    </location>
</feature>
<dbReference type="InterPro" id="IPR043502">
    <property type="entry name" value="DNA/RNA_pol_sf"/>
</dbReference>
<dbReference type="Gene3D" id="3.40.50.300">
    <property type="entry name" value="P-loop containing nucleotide triphosphate hydrolases"/>
    <property type="match status" value="1"/>
</dbReference>
<dbReference type="SMART" id="SM00219">
    <property type="entry name" value="TyrKc"/>
    <property type="match status" value="1"/>
</dbReference>
<evidence type="ECO:0000256" key="6">
    <source>
        <dbReference type="ARBA" id="ARBA00022692"/>
    </source>
</evidence>
<name>A0AAN9HSY5_CROPI</name>
<dbReference type="SUPFAM" id="SSF56672">
    <property type="entry name" value="DNA/RNA polymerases"/>
    <property type="match status" value="1"/>
</dbReference>
<keyword evidence="13 14" id="KW-0472">Membrane</keyword>
<evidence type="ECO:0000256" key="1">
    <source>
        <dbReference type="ARBA" id="ARBA00004141"/>
    </source>
</evidence>
<keyword evidence="12 14" id="KW-1133">Transmembrane helix</keyword>
<dbReference type="GO" id="GO:0003887">
    <property type="term" value="F:DNA-directed DNA polymerase activity"/>
    <property type="evidence" value="ECO:0007669"/>
    <property type="project" value="UniProtKB-KW"/>
</dbReference>
<keyword evidence="4" id="KW-0813">Transport</keyword>
<dbReference type="InterPro" id="IPR043926">
    <property type="entry name" value="ABCG_dom"/>
</dbReference>
<dbReference type="GO" id="GO:0005886">
    <property type="term" value="C:plasma membrane"/>
    <property type="evidence" value="ECO:0007669"/>
    <property type="project" value="UniProtKB-ARBA"/>
</dbReference>
<proteinExistence type="inferred from homology"/>
<evidence type="ECO:0000259" key="15">
    <source>
        <dbReference type="PROSITE" id="PS50011"/>
    </source>
</evidence>
<dbReference type="EC" id="2.7.7.7" evidence="3"/>
<evidence type="ECO:0000256" key="2">
    <source>
        <dbReference type="ARBA" id="ARBA00008171"/>
    </source>
</evidence>
<dbReference type="InterPro" id="IPR000719">
    <property type="entry name" value="Prot_kinase_dom"/>
</dbReference>
<protein>
    <recommendedName>
        <fullName evidence="3">DNA-directed DNA polymerase</fullName>
        <ecNumber evidence="3">2.7.7.7</ecNumber>
    </recommendedName>
</protein>
<feature type="transmembrane region" description="Helical" evidence="14">
    <location>
        <begin position="314"/>
        <end position="347"/>
    </location>
</feature>
<comment type="similarity">
    <text evidence="2">Belongs to the protein kinase superfamily. TKL Ser/Thr protein kinase family. ROCO subfamily.</text>
</comment>
<evidence type="ECO:0000256" key="12">
    <source>
        <dbReference type="ARBA" id="ARBA00022989"/>
    </source>
</evidence>
<evidence type="ECO:0000256" key="8">
    <source>
        <dbReference type="ARBA" id="ARBA00022741"/>
    </source>
</evidence>
<dbReference type="InterPro" id="IPR020635">
    <property type="entry name" value="Tyr_kinase_cat_dom"/>
</dbReference>
<dbReference type="Proteomes" id="UP001372338">
    <property type="component" value="Unassembled WGS sequence"/>
</dbReference>
<evidence type="ECO:0000256" key="9">
    <source>
        <dbReference type="ARBA" id="ARBA00022777"/>
    </source>
</evidence>
<keyword evidence="6 14" id="KW-0812">Transmembrane</keyword>
<keyword evidence="8" id="KW-0547">Nucleotide-binding</keyword>
<dbReference type="EMBL" id="JAYWIO010000007">
    <property type="protein sequence ID" value="KAK7250910.1"/>
    <property type="molecule type" value="Genomic_DNA"/>
</dbReference>
<dbReference type="PROSITE" id="PS50011">
    <property type="entry name" value="PROTEIN_KINASE_DOM"/>
    <property type="match status" value="1"/>
</dbReference>
<dbReference type="GO" id="GO:0004713">
    <property type="term" value="F:protein tyrosine kinase activity"/>
    <property type="evidence" value="ECO:0007669"/>
    <property type="project" value="InterPro"/>
</dbReference>
<evidence type="ECO:0000313" key="16">
    <source>
        <dbReference type="EMBL" id="KAK7250910.1"/>
    </source>
</evidence>
<keyword evidence="17" id="KW-1185">Reference proteome</keyword>
<dbReference type="Pfam" id="PF19055">
    <property type="entry name" value="ABC2_membrane_7"/>
    <property type="match status" value="1"/>
</dbReference>
<feature type="transmembrane region" description="Helical" evidence="14">
    <location>
        <begin position="241"/>
        <end position="262"/>
    </location>
</feature>
<dbReference type="Pfam" id="PF07714">
    <property type="entry name" value="PK_Tyr_Ser-Thr"/>
    <property type="match status" value="1"/>
</dbReference>
<dbReference type="SUPFAM" id="SSF56112">
    <property type="entry name" value="Protein kinase-like (PK-like)"/>
    <property type="match status" value="1"/>
</dbReference>
<sequence length="501" mass="56926">MRIAVATEGQKANLITNYVLRILGLEICTDTFVGNAMLRGISGGQRKRVTTGEMIVGPAKVLFMDEISTGLDSSTIFQIVNSLKQCVHILKGTGIISLLQPAPETYDLFDDIILLSDSHIVYQGPRENVLEFFESMGFKYPERKGVADFLQEMVKVTSKKDQERYWAQRDQPYRYITSEEFSEAFKSFHVGRSIGDELSTEFDKSKSHPAALTTKMYGVGKLELLKACLSREYLLLKRNSFVYIFKLCQLAVLAMISMTIFFRTEMHRDSVSNGGIYSSALFFGVVVIMFNGLAELSMVVSRLPVFYKQREYLFFPSWVFALSAWILKITMTIVEVGVWVVLTYYVIGFDPEVGSQDLRHEVNLLVKLRHPNIVQFLGAVTDRKPLMLITEYLRGGDLHQYLKDKGALNPATAINFAMDIARESKRKLTISYPCVMLNVDVAINNTNHQYQAMILPASKEEGILIKKRYAVFNDDGTLAEMKGFEIKRRGELKLIKVFHVY</sequence>
<evidence type="ECO:0000256" key="4">
    <source>
        <dbReference type="ARBA" id="ARBA00022448"/>
    </source>
</evidence>
<evidence type="ECO:0000256" key="7">
    <source>
        <dbReference type="ARBA" id="ARBA00022695"/>
    </source>
</evidence>
<keyword evidence="9" id="KW-0418">Kinase</keyword>
<evidence type="ECO:0000313" key="17">
    <source>
        <dbReference type="Proteomes" id="UP001372338"/>
    </source>
</evidence>
<gene>
    <name evidence="16" type="ORF">RIF29_33681</name>
</gene>
<dbReference type="PANTHER" id="PTHR19241">
    <property type="entry name" value="ATP-BINDING CASSETTE TRANSPORTER"/>
    <property type="match status" value="1"/>
</dbReference>
<feature type="transmembrane region" description="Helical" evidence="14">
    <location>
        <begin position="274"/>
        <end position="294"/>
    </location>
</feature>
<evidence type="ECO:0000256" key="11">
    <source>
        <dbReference type="ARBA" id="ARBA00022932"/>
    </source>
</evidence>
<dbReference type="Gene3D" id="1.10.132.60">
    <property type="entry name" value="DNA polymerase family B, C-terminal domain"/>
    <property type="match status" value="1"/>
</dbReference>